<comment type="caution">
    <text evidence="1">The sequence shown here is derived from an EMBL/GenBank/DDBJ whole genome shotgun (WGS) entry which is preliminary data.</text>
</comment>
<evidence type="ECO:0000313" key="2">
    <source>
        <dbReference type="Proteomes" id="UP001500235"/>
    </source>
</evidence>
<dbReference type="EMBL" id="BAABBQ010000001">
    <property type="protein sequence ID" value="GAA4011710.1"/>
    <property type="molecule type" value="Genomic_DNA"/>
</dbReference>
<evidence type="ECO:0000313" key="1">
    <source>
        <dbReference type="EMBL" id="GAA4011710.1"/>
    </source>
</evidence>
<dbReference type="InterPro" id="IPR042258">
    <property type="entry name" value="DGOK_N"/>
</dbReference>
<sequence length="307" mass="32644">MSRFVAFLGMSGPMWTQGYIAVDWGTTNRRAWRVTGGTVEDEFADDLGFTSVPAGGFPAAVATIRERLGDLPLLMAGMVGARGGWVPAPYLPCPLDLDTLARSLVEVPGERAFVVPGASFVDGLRGDVIRGEETQFFGAVHAGLCPPDALVCHPGTHNKWALMEGGRLTRFRTVMTGEMFSILRQQSLLKAWLDHEASPGEVFAEGVARGMEGRALTADLFTVRARVLLGSLAEEEVSSFVSGLLIGADIRTGLKGMPGEGEVTVMGRGALTRLFSAALTQVGRPNHEVDGEAAFLAGAQAIVERLS</sequence>
<dbReference type="Pfam" id="PF05035">
    <property type="entry name" value="DGOK"/>
    <property type="match status" value="1"/>
</dbReference>
<keyword evidence="2" id="KW-1185">Reference proteome</keyword>
<protein>
    <submittedName>
        <fullName evidence="1">2-dehydro-3-deoxygalactonokinase</fullName>
    </submittedName>
</protein>
<organism evidence="1 2">
    <name type="scientific">Sphingomonas swuensis</name>
    <dbReference type="NCBI Taxonomy" id="977800"/>
    <lineage>
        <taxon>Bacteria</taxon>
        <taxon>Pseudomonadati</taxon>
        <taxon>Pseudomonadota</taxon>
        <taxon>Alphaproteobacteria</taxon>
        <taxon>Sphingomonadales</taxon>
        <taxon>Sphingomonadaceae</taxon>
        <taxon>Sphingomonas</taxon>
    </lineage>
</organism>
<dbReference type="Gene3D" id="3.30.420.310">
    <property type="entry name" value="2-keto-3-deoxy-galactonokinase, C-terminal domain"/>
    <property type="match status" value="1"/>
</dbReference>
<name>A0ABP7SHB5_9SPHN</name>
<gene>
    <name evidence="1" type="ORF">GCM10022280_06730</name>
</gene>
<dbReference type="InterPro" id="IPR007729">
    <property type="entry name" value="DGOK"/>
</dbReference>
<proteinExistence type="predicted"/>
<dbReference type="InterPro" id="IPR042257">
    <property type="entry name" value="DGOK_C"/>
</dbReference>
<dbReference type="Proteomes" id="UP001500235">
    <property type="component" value="Unassembled WGS sequence"/>
</dbReference>
<accession>A0ABP7SHB5</accession>
<reference evidence="2" key="1">
    <citation type="journal article" date="2019" name="Int. J. Syst. Evol. Microbiol.">
        <title>The Global Catalogue of Microorganisms (GCM) 10K type strain sequencing project: providing services to taxonomists for standard genome sequencing and annotation.</title>
        <authorList>
            <consortium name="The Broad Institute Genomics Platform"/>
            <consortium name="The Broad Institute Genome Sequencing Center for Infectious Disease"/>
            <person name="Wu L."/>
            <person name="Ma J."/>
        </authorList>
    </citation>
    <scope>NUCLEOTIDE SEQUENCE [LARGE SCALE GENOMIC DNA]</scope>
    <source>
        <strain evidence="2">JCM 17563</strain>
    </source>
</reference>
<dbReference type="Gene3D" id="3.30.420.300">
    <property type="entry name" value="2-keto-3-deoxy-galactonokinase, substrate binding domain"/>
    <property type="match status" value="1"/>
</dbReference>